<gene>
    <name evidence="1" type="ORF">BDW02DRAFT_508983</name>
</gene>
<dbReference type="AlphaFoldDB" id="A0A6A5K915"/>
<evidence type="ECO:0000313" key="2">
    <source>
        <dbReference type="Proteomes" id="UP000800040"/>
    </source>
</evidence>
<accession>A0A6A5K915</accession>
<name>A0A6A5K915_9PLEO</name>
<protein>
    <submittedName>
        <fullName evidence="1">Uncharacterized protein</fullName>
    </submittedName>
</protein>
<dbReference type="Proteomes" id="UP000800040">
    <property type="component" value="Unassembled WGS sequence"/>
</dbReference>
<proteinExistence type="predicted"/>
<keyword evidence="2" id="KW-1185">Reference proteome</keyword>
<evidence type="ECO:0000313" key="1">
    <source>
        <dbReference type="EMBL" id="KAF1829863.1"/>
    </source>
</evidence>
<organism evidence="1 2">
    <name type="scientific">Decorospora gaudefroyi</name>
    <dbReference type="NCBI Taxonomy" id="184978"/>
    <lineage>
        <taxon>Eukaryota</taxon>
        <taxon>Fungi</taxon>
        <taxon>Dikarya</taxon>
        <taxon>Ascomycota</taxon>
        <taxon>Pezizomycotina</taxon>
        <taxon>Dothideomycetes</taxon>
        <taxon>Pleosporomycetidae</taxon>
        <taxon>Pleosporales</taxon>
        <taxon>Pleosporineae</taxon>
        <taxon>Pleosporaceae</taxon>
        <taxon>Decorospora</taxon>
    </lineage>
</organism>
<sequence length="53" mass="5422">MPIPTVAAVAFAQTTHNASAKNLGVYFITDGCVNDEDCNSVCCSQVATTGDGI</sequence>
<reference evidence="1" key="1">
    <citation type="submission" date="2020-01" db="EMBL/GenBank/DDBJ databases">
        <authorList>
            <consortium name="DOE Joint Genome Institute"/>
            <person name="Haridas S."/>
            <person name="Albert R."/>
            <person name="Binder M."/>
            <person name="Bloem J."/>
            <person name="Labutti K."/>
            <person name="Salamov A."/>
            <person name="Andreopoulos B."/>
            <person name="Baker S.E."/>
            <person name="Barry K."/>
            <person name="Bills G."/>
            <person name="Bluhm B.H."/>
            <person name="Cannon C."/>
            <person name="Castanera R."/>
            <person name="Culley D.E."/>
            <person name="Daum C."/>
            <person name="Ezra D."/>
            <person name="Gonzalez J.B."/>
            <person name="Henrissat B."/>
            <person name="Kuo A."/>
            <person name="Liang C."/>
            <person name="Lipzen A."/>
            <person name="Lutzoni F."/>
            <person name="Magnuson J."/>
            <person name="Mondo S."/>
            <person name="Nolan M."/>
            <person name="Ohm R."/>
            <person name="Pangilinan J."/>
            <person name="Park H.-J."/>
            <person name="Ramirez L."/>
            <person name="Alfaro M."/>
            <person name="Sun H."/>
            <person name="Tritt A."/>
            <person name="Yoshinaga Y."/>
            <person name="Zwiers L.-H."/>
            <person name="Turgeon B.G."/>
            <person name="Goodwin S.B."/>
            <person name="Spatafora J.W."/>
            <person name="Crous P.W."/>
            <person name="Grigoriev I.V."/>
        </authorList>
    </citation>
    <scope>NUCLEOTIDE SEQUENCE</scope>
    <source>
        <strain evidence="1">P77</strain>
    </source>
</reference>
<dbReference type="EMBL" id="ML975421">
    <property type="protein sequence ID" value="KAF1829863.1"/>
    <property type="molecule type" value="Genomic_DNA"/>
</dbReference>